<keyword evidence="2" id="KW-0238">DNA-binding</keyword>
<keyword evidence="4" id="KW-0812">Transmembrane</keyword>
<dbReference type="EMBL" id="JBDIME010000003">
    <property type="protein sequence ID" value="MEN2789056.1"/>
    <property type="molecule type" value="Genomic_DNA"/>
</dbReference>
<dbReference type="PANTHER" id="PTHR44688:SF16">
    <property type="entry name" value="DNA-BINDING TRANSCRIPTIONAL ACTIVATOR DEVR_DOSR"/>
    <property type="match status" value="1"/>
</dbReference>
<dbReference type="PRINTS" id="PR00038">
    <property type="entry name" value="HTHLUXR"/>
</dbReference>
<dbReference type="Proteomes" id="UP001419910">
    <property type="component" value="Unassembled WGS sequence"/>
</dbReference>
<dbReference type="SUPFAM" id="SSF46894">
    <property type="entry name" value="C-terminal effector domain of the bipartite response regulators"/>
    <property type="match status" value="1"/>
</dbReference>
<accession>A0ABU9XZR4</accession>
<dbReference type="PANTHER" id="PTHR44688">
    <property type="entry name" value="DNA-BINDING TRANSCRIPTIONAL ACTIVATOR DEVR_DOSR"/>
    <property type="match status" value="1"/>
</dbReference>
<protein>
    <submittedName>
        <fullName evidence="6">Helix-turn-helix transcriptional regulator</fullName>
    </submittedName>
</protein>
<feature type="domain" description="HTH luxR-type" evidence="5">
    <location>
        <begin position="6"/>
        <end position="71"/>
    </location>
</feature>
<feature type="transmembrane region" description="Helical" evidence="4">
    <location>
        <begin position="156"/>
        <end position="177"/>
    </location>
</feature>
<reference evidence="6 7" key="1">
    <citation type="submission" date="2024-05" db="EMBL/GenBank/DDBJ databases">
        <authorList>
            <person name="Liu Q."/>
            <person name="Xin Y.-H."/>
        </authorList>
    </citation>
    <scope>NUCLEOTIDE SEQUENCE [LARGE SCALE GENOMIC DNA]</scope>
    <source>
        <strain evidence="6 7">CGMCC 1.10181</strain>
    </source>
</reference>
<evidence type="ECO:0000256" key="3">
    <source>
        <dbReference type="ARBA" id="ARBA00023163"/>
    </source>
</evidence>
<dbReference type="RefSeq" id="WP_343891714.1">
    <property type="nucleotide sequence ID" value="NZ_BAAAEH010000047.1"/>
</dbReference>
<keyword evidence="4" id="KW-0472">Membrane</keyword>
<evidence type="ECO:0000256" key="1">
    <source>
        <dbReference type="ARBA" id="ARBA00023015"/>
    </source>
</evidence>
<dbReference type="PROSITE" id="PS50043">
    <property type="entry name" value="HTH_LUXR_2"/>
    <property type="match status" value="1"/>
</dbReference>
<dbReference type="SMART" id="SM00421">
    <property type="entry name" value="HTH_LUXR"/>
    <property type="match status" value="1"/>
</dbReference>
<evidence type="ECO:0000313" key="7">
    <source>
        <dbReference type="Proteomes" id="UP001419910"/>
    </source>
</evidence>
<sequence length="192" mass="21003">MPAAANDDPREALTERERQCLRLVFARLRPKEIGRELGISHHTVNGHLQQAMRKLGATSSLEAARQLHATEHPDAPESVTGYPFGVEFPHDPSRLGTSQHGASNVEGGIGNRVRDSAFGERWAAYAFPLAGRFPPVRWPLSGSGENRNDLTPAERLFWIATGMLAVAIIAFMGAAAVESIQRTLQSIVYHTN</sequence>
<dbReference type="Pfam" id="PF00196">
    <property type="entry name" value="GerE"/>
    <property type="match status" value="1"/>
</dbReference>
<evidence type="ECO:0000259" key="5">
    <source>
        <dbReference type="PROSITE" id="PS50043"/>
    </source>
</evidence>
<keyword evidence="3" id="KW-0804">Transcription</keyword>
<evidence type="ECO:0000256" key="4">
    <source>
        <dbReference type="SAM" id="Phobius"/>
    </source>
</evidence>
<dbReference type="InterPro" id="IPR000792">
    <property type="entry name" value="Tscrpt_reg_LuxR_C"/>
</dbReference>
<comment type="caution">
    <text evidence="6">The sequence shown here is derived from an EMBL/GenBank/DDBJ whole genome shotgun (WGS) entry which is preliminary data.</text>
</comment>
<keyword evidence="4" id="KW-1133">Transmembrane helix</keyword>
<evidence type="ECO:0000313" key="6">
    <source>
        <dbReference type="EMBL" id="MEN2789056.1"/>
    </source>
</evidence>
<keyword evidence="7" id="KW-1185">Reference proteome</keyword>
<dbReference type="InterPro" id="IPR036388">
    <property type="entry name" value="WH-like_DNA-bd_sf"/>
</dbReference>
<organism evidence="6 7">
    <name type="scientific">Sphingomonas oligophenolica</name>
    <dbReference type="NCBI Taxonomy" id="301154"/>
    <lineage>
        <taxon>Bacteria</taxon>
        <taxon>Pseudomonadati</taxon>
        <taxon>Pseudomonadota</taxon>
        <taxon>Alphaproteobacteria</taxon>
        <taxon>Sphingomonadales</taxon>
        <taxon>Sphingomonadaceae</taxon>
        <taxon>Sphingomonas</taxon>
    </lineage>
</organism>
<dbReference type="CDD" id="cd06170">
    <property type="entry name" value="LuxR_C_like"/>
    <property type="match status" value="1"/>
</dbReference>
<dbReference type="Gene3D" id="1.10.10.10">
    <property type="entry name" value="Winged helix-like DNA-binding domain superfamily/Winged helix DNA-binding domain"/>
    <property type="match status" value="1"/>
</dbReference>
<keyword evidence="1" id="KW-0805">Transcription regulation</keyword>
<proteinExistence type="predicted"/>
<gene>
    <name evidence="6" type="ORF">ABC974_05415</name>
</gene>
<dbReference type="InterPro" id="IPR016032">
    <property type="entry name" value="Sig_transdc_resp-reg_C-effctor"/>
</dbReference>
<evidence type="ECO:0000256" key="2">
    <source>
        <dbReference type="ARBA" id="ARBA00023125"/>
    </source>
</evidence>
<name>A0ABU9XZR4_9SPHN</name>